<dbReference type="InterPro" id="IPR043472">
    <property type="entry name" value="Macro_dom-like"/>
</dbReference>
<dbReference type="Gene3D" id="3.40.220.10">
    <property type="entry name" value="Leucine Aminopeptidase, subunit E, domain 1"/>
    <property type="match status" value="1"/>
</dbReference>
<feature type="region of interest" description="Disordered" evidence="1">
    <location>
        <begin position="246"/>
        <end position="354"/>
    </location>
</feature>
<evidence type="ECO:0000259" key="2">
    <source>
        <dbReference type="Pfam" id="PF10283"/>
    </source>
</evidence>
<evidence type="ECO:0000256" key="1">
    <source>
        <dbReference type="SAM" id="MobiDB-lite"/>
    </source>
</evidence>
<keyword evidence="4" id="KW-1185">Reference proteome</keyword>
<dbReference type="InterPro" id="IPR019406">
    <property type="entry name" value="APLF_PBZ"/>
</dbReference>
<name>A0AA36ICA7_9DINO</name>
<dbReference type="PANTHER" id="PTHR35596">
    <property type="entry name" value="DUF2263 DOMAIN-CONTAINING PROTEIN"/>
    <property type="match status" value="1"/>
</dbReference>
<evidence type="ECO:0000313" key="4">
    <source>
        <dbReference type="Proteomes" id="UP001178507"/>
    </source>
</evidence>
<dbReference type="EMBL" id="CAUJNA010001089">
    <property type="protein sequence ID" value="CAJ1384131.1"/>
    <property type="molecule type" value="Genomic_DNA"/>
</dbReference>
<sequence>MQAWCISSTLFQSLALVEPLKRGGLPGYRQHIPATGCIVSPHVQIFRECTDDGYGFLDTATELPGVVSVAMFNRNPRVRDSPLDSPAEPAEYLHQTRTKLEAAIMAAVQVLKAEVIVVPDVGCGVFGNDPLIIGGCLGSVLRRHAASMTGVKEVIITGRREDFSRAAQRAIRGEDPRPICDSGDACTRLSDVVHAARFCHGGATGSIVDEALLMLAKHPQPDTRTKPPCRYGLSCHIRTAEHLARFSHPEKGAVKADSARGGKTEVSSKTDASRGTTGSTGRPLDVSSGGSGLGGAGGPLAPKAPVVRPWSASADPTPSTPAPPAVPRVAKDEGRDPNPVVELGGGSVSSPSRRPVCKYGKACYNDKPGHLADFSHPWKDGETEEEEKKRMDLQEAHELLNLAK</sequence>
<accession>A0AA36ICA7</accession>
<feature type="compositionally biased region" description="Low complexity" evidence="1">
    <location>
        <begin position="299"/>
        <end position="317"/>
    </location>
</feature>
<reference evidence="3" key="1">
    <citation type="submission" date="2023-08" db="EMBL/GenBank/DDBJ databases">
        <authorList>
            <person name="Chen Y."/>
            <person name="Shah S."/>
            <person name="Dougan E. K."/>
            <person name="Thang M."/>
            <person name="Chan C."/>
        </authorList>
    </citation>
    <scope>NUCLEOTIDE SEQUENCE</scope>
</reference>
<feature type="domain" description="PBZ-type" evidence="2">
    <location>
        <begin position="354"/>
        <end position="379"/>
    </location>
</feature>
<dbReference type="PANTHER" id="PTHR35596:SF1">
    <property type="entry name" value="MICROBIAL-TYPE PARG CATALYTIC DOMAIN-CONTAINING PROTEIN"/>
    <property type="match status" value="1"/>
</dbReference>
<organism evidence="3 4">
    <name type="scientific">Effrenium voratum</name>
    <dbReference type="NCBI Taxonomy" id="2562239"/>
    <lineage>
        <taxon>Eukaryota</taxon>
        <taxon>Sar</taxon>
        <taxon>Alveolata</taxon>
        <taxon>Dinophyceae</taxon>
        <taxon>Suessiales</taxon>
        <taxon>Symbiodiniaceae</taxon>
        <taxon>Effrenium</taxon>
    </lineage>
</organism>
<feature type="non-terminal residue" evidence="3">
    <location>
        <position position="404"/>
    </location>
</feature>
<dbReference type="Proteomes" id="UP001178507">
    <property type="component" value="Unassembled WGS sequence"/>
</dbReference>
<dbReference type="AlphaFoldDB" id="A0AA36ICA7"/>
<comment type="caution">
    <text evidence="3">The sequence shown here is derived from an EMBL/GenBank/DDBJ whole genome shotgun (WGS) entry which is preliminary data.</text>
</comment>
<evidence type="ECO:0000313" key="3">
    <source>
        <dbReference type="EMBL" id="CAJ1384131.1"/>
    </source>
</evidence>
<dbReference type="Pfam" id="PF10283">
    <property type="entry name" value="zf-CCHH"/>
    <property type="match status" value="2"/>
</dbReference>
<protein>
    <recommendedName>
        <fullName evidence="2">PBZ-type domain-containing protein</fullName>
    </recommendedName>
</protein>
<feature type="domain" description="PBZ-type" evidence="2">
    <location>
        <begin position="226"/>
        <end position="251"/>
    </location>
</feature>
<gene>
    <name evidence="3" type="ORF">EVOR1521_LOCUS11052</name>
</gene>
<feature type="compositionally biased region" description="Gly residues" evidence="1">
    <location>
        <begin position="289"/>
        <end position="298"/>
    </location>
</feature>
<feature type="compositionally biased region" description="Basic and acidic residues" evidence="1">
    <location>
        <begin position="246"/>
        <end position="272"/>
    </location>
</feature>
<proteinExistence type="predicted"/>